<name>W8BMA6_CERCA</name>
<feature type="region of interest" description="Disordered" evidence="1">
    <location>
        <begin position="137"/>
        <end position="210"/>
    </location>
</feature>
<proteinExistence type="evidence at transcript level"/>
<protein>
    <submittedName>
        <fullName evidence="2">Uncharacterized protein</fullName>
    </submittedName>
</protein>
<feature type="region of interest" description="Disordered" evidence="1">
    <location>
        <begin position="573"/>
        <end position="622"/>
    </location>
</feature>
<feature type="region of interest" description="Disordered" evidence="1">
    <location>
        <begin position="254"/>
        <end position="273"/>
    </location>
</feature>
<feature type="compositionally biased region" description="Polar residues" evidence="1">
    <location>
        <begin position="718"/>
        <end position="750"/>
    </location>
</feature>
<dbReference type="OrthoDB" id="6022652at2759"/>
<evidence type="ECO:0000256" key="1">
    <source>
        <dbReference type="SAM" id="MobiDB-lite"/>
    </source>
</evidence>
<dbReference type="EMBL" id="GAMC01015745">
    <property type="protein sequence ID" value="JAB90810.1"/>
    <property type="molecule type" value="mRNA"/>
</dbReference>
<dbReference type="EMBL" id="GAMC01015746">
    <property type="protein sequence ID" value="JAB90809.1"/>
    <property type="molecule type" value="mRNA"/>
</dbReference>
<dbReference type="EMBL" id="GAMC01015749">
    <property type="protein sequence ID" value="JAB90806.1"/>
    <property type="molecule type" value="mRNA"/>
</dbReference>
<sequence length="1294" mass="146563">MTEAVRNDASTESLCTVIENFSGNRSTNSQIHKPSSNLDKGADNENIITENVSVPHKEDNFNSNESLEPKKICKTDNDEADKYLYETCDTTSQDESFSKSDSVQPSNKLKKSVSFDPQDEKVRKFIAGEPIVDQKNPFKQHYSTWGNSVKKKKTPPPVPTKRSTLSVRKTVTQQLREREREKEKERERVKNETNNRKSSNGLNTNLSSPDDFVTTEEVLNQSKYVKTYIKNPDPYFVYDPSILARLKCEESRELAEKKSGKKPRLSNQTKDRIKDLKNKPSLATSFSHSRLPFKKCSKPNYPDLSDIKIKVGTDLDGNFFNPAEVSKNAKKFDDRVKKLHISSDDDLDELDCPLTKSESSDEVTSNLVQKEANNEGCKSELGEVDKMATKEEQPVEGAFTNTIKSKEFHEYLEKKGLTLIPKKIPNGARSVYSNGTQAPKPQPRISFKSPESVQISVDTTDSTRSYKKPSVFQRLLANSIFATRRKTTPKDIVPTPKSLNNYNANVKENTDAPQSSLKRVVLERQSFHGRSIGNNLLSPAETNYLKLQDERARKSFASGENLSLSLSSVLSNAEDQNSTAEREAHTPIVKPSRRSHSRERLGSTQPQKQSHQTNTIIKPRPQRLQAISNMSYIPPKAYPDVDSDGTLRRSVERQSLIPKRSTQTVDRRQVFGRSASMDRNEILKKRLLRELQNRSKSDNEASKVSTPLTSKENIREQPFSTLNGPKSTSTPIRNANGDSENQGYTQNVKPSNKIYVDQQEWERLKALKERMDNELYLRMLEAQNQQQRAAENIYERLQPQQIIITQPTNITMLPRSVENNFIRGSPQRNTFAGSTKNRQAKIIDGRALMPSTHLVNIQSVSNIDQDIIEATPRSQSVLDNMTLAHRYGSNVNRKAYESELDTPVVLRKKENGATTEAPLPVEQRRIGGLLTRDEILQRVKDFCRKSINKTPTIQQPQIQVIHKTHLGPSDLSPVSYASVEGTQRPASRMYAAPQVPQRMQSLPQQFIPINSNGQVLGEVNPLTSSPIYAHVVKRSSLLSNNSEIYDSPQKLNLVRRDVEATPAIYVERGSLPTPQYVLVDGDKLVPATQVISYYPGQNEIYAQPHYVRPYNLQSVPGAYGYISVREPLPKQQLQQRLHNGRSTPLILDHSSQQTSQIYWTPNNQRLQQYTTTLQPPVNLSSPRYVLKQFQPVPATRMELSNNPNVKNNSNTSINHKIQQPTTITERRTPINRQSQMKLSSGRFSELNNQNPYEWESGSEAGEVQRIMENPRNSGEFRGNQLISNLKKKLSRLLS</sequence>
<feature type="region of interest" description="Disordered" evidence="1">
    <location>
        <begin position="693"/>
        <end position="750"/>
    </location>
</feature>
<feature type="compositionally biased region" description="Basic and acidic residues" evidence="1">
    <location>
        <begin position="175"/>
        <end position="195"/>
    </location>
</feature>
<accession>W8BMA6</accession>
<reference evidence="2" key="1">
    <citation type="submission" date="2013-07" db="EMBL/GenBank/DDBJ databases">
        <authorList>
            <person name="Geib S."/>
        </authorList>
    </citation>
    <scope>NUCLEOTIDE SEQUENCE</scope>
</reference>
<feature type="compositionally biased region" description="Polar residues" evidence="1">
    <location>
        <begin position="602"/>
        <end position="616"/>
    </location>
</feature>
<feature type="compositionally biased region" description="Polar residues" evidence="1">
    <location>
        <begin position="198"/>
        <end position="208"/>
    </location>
</feature>
<organism evidence="2">
    <name type="scientific">Ceratitis capitata</name>
    <name type="common">Mediterranean fruit fly</name>
    <name type="synonym">Tephritis capitata</name>
    <dbReference type="NCBI Taxonomy" id="7213"/>
    <lineage>
        <taxon>Eukaryota</taxon>
        <taxon>Metazoa</taxon>
        <taxon>Ecdysozoa</taxon>
        <taxon>Arthropoda</taxon>
        <taxon>Hexapoda</taxon>
        <taxon>Insecta</taxon>
        <taxon>Pterygota</taxon>
        <taxon>Neoptera</taxon>
        <taxon>Endopterygota</taxon>
        <taxon>Diptera</taxon>
        <taxon>Brachycera</taxon>
        <taxon>Muscomorpha</taxon>
        <taxon>Tephritoidea</taxon>
        <taxon>Tephritidae</taxon>
        <taxon>Ceratitis</taxon>
        <taxon>Ceratitis</taxon>
    </lineage>
</organism>
<feature type="compositionally biased region" description="Polar residues" evidence="1">
    <location>
        <begin position="497"/>
        <end position="515"/>
    </location>
</feature>
<feature type="compositionally biased region" description="Polar residues" evidence="1">
    <location>
        <begin position="449"/>
        <end position="461"/>
    </location>
</feature>
<evidence type="ECO:0000313" key="2">
    <source>
        <dbReference type="EMBL" id="JAB90809.1"/>
    </source>
</evidence>
<feature type="region of interest" description="Disordered" evidence="1">
    <location>
        <begin position="349"/>
        <end position="380"/>
    </location>
</feature>
<feature type="region of interest" description="Disordered" evidence="1">
    <location>
        <begin position="487"/>
        <end position="515"/>
    </location>
</feature>
<reference evidence="2" key="2">
    <citation type="journal article" date="2014" name="BMC Genomics">
        <title>A genomic perspective to assessing quality of mass-reared SIT flies used in Mediterranean fruit fly (Ceratitis capitata) eradication in California.</title>
        <authorList>
            <person name="Calla B."/>
            <person name="Hall B."/>
            <person name="Hou S."/>
            <person name="Geib S.M."/>
        </authorList>
    </citation>
    <scope>NUCLEOTIDE SEQUENCE</scope>
</reference>
<feature type="compositionally biased region" description="Polar residues" evidence="1">
    <location>
        <begin position="702"/>
        <end position="711"/>
    </location>
</feature>
<feature type="compositionally biased region" description="Polar residues" evidence="1">
    <location>
        <begin position="90"/>
        <end position="107"/>
    </location>
</feature>
<feature type="region of interest" description="Disordered" evidence="1">
    <location>
        <begin position="90"/>
        <end position="115"/>
    </location>
</feature>
<feature type="compositionally biased region" description="Polar residues" evidence="1">
    <location>
        <begin position="22"/>
        <end position="38"/>
    </location>
</feature>
<feature type="region of interest" description="Disordered" evidence="1">
    <location>
        <begin position="635"/>
        <end position="677"/>
    </location>
</feature>
<feature type="region of interest" description="Disordered" evidence="1">
    <location>
        <begin position="22"/>
        <end position="73"/>
    </location>
</feature>
<feature type="compositionally biased region" description="Polar residues" evidence="1">
    <location>
        <begin position="162"/>
        <end position="174"/>
    </location>
</feature>
<feature type="region of interest" description="Disordered" evidence="1">
    <location>
        <begin position="434"/>
        <end position="461"/>
    </location>
</feature>